<keyword evidence="1" id="KW-0812">Transmembrane</keyword>
<proteinExistence type="predicted"/>
<comment type="caution">
    <text evidence="2">The sequence shown here is derived from an EMBL/GenBank/DDBJ whole genome shotgun (WGS) entry which is preliminary data.</text>
</comment>
<feature type="transmembrane region" description="Helical" evidence="1">
    <location>
        <begin position="6"/>
        <end position="30"/>
    </location>
</feature>
<gene>
    <name evidence="2" type="ORF">EHQ24_13455</name>
</gene>
<evidence type="ECO:0000256" key="1">
    <source>
        <dbReference type="SAM" id="Phobius"/>
    </source>
</evidence>
<dbReference type="EMBL" id="RQFK01000026">
    <property type="protein sequence ID" value="TGK82265.1"/>
    <property type="molecule type" value="Genomic_DNA"/>
</dbReference>
<accession>A0A4R9I7W9</accession>
<dbReference type="OrthoDB" id="344976at2"/>
<dbReference type="AlphaFoldDB" id="A0A4R9I7W9"/>
<protein>
    <submittedName>
        <fullName evidence="2">DUF3995 domain-containing protein</fullName>
    </submittedName>
</protein>
<sequence>MILIAITLNSLLLSLAIIHVYWGFGGLWPGKTKQELIDLVFGKGEKFPSRFMCLFVAIFLALFSLLPIIWTLRVDLGFNSDLIFGLKLIMGIVSAIFFLRGSFGYAPFVTKHWKSIFVYYTKRIYNPVCLFIGLGFLILILQKIP</sequence>
<evidence type="ECO:0000313" key="2">
    <source>
        <dbReference type="EMBL" id="TGK82265.1"/>
    </source>
</evidence>
<dbReference type="Proteomes" id="UP000298009">
    <property type="component" value="Unassembled WGS sequence"/>
</dbReference>
<dbReference type="InterPro" id="IPR025058">
    <property type="entry name" value="DUF3995"/>
</dbReference>
<keyword evidence="1" id="KW-1133">Transmembrane helix</keyword>
<reference evidence="2" key="1">
    <citation type="journal article" date="2019" name="PLoS Negl. Trop. Dis.">
        <title>Revisiting the worldwide diversity of Leptospira species in the environment.</title>
        <authorList>
            <person name="Vincent A.T."/>
            <person name="Schiettekatte O."/>
            <person name="Bourhy P."/>
            <person name="Veyrier F.J."/>
            <person name="Picardeau M."/>
        </authorList>
    </citation>
    <scope>NUCLEOTIDE SEQUENCE [LARGE SCALE GENOMIC DNA]</scope>
    <source>
        <strain evidence="2">201800287</strain>
    </source>
</reference>
<dbReference type="Pfam" id="PF13160">
    <property type="entry name" value="DUF3995"/>
    <property type="match status" value="1"/>
</dbReference>
<organism evidence="2 3">
    <name type="scientific">Leptospira noumeaensis</name>
    <dbReference type="NCBI Taxonomy" id="2484964"/>
    <lineage>
        <taxon>Bacteria</taxon>
        <taxon>Pseudomonadati</taxon>
        <taxon>Spirochaetota</taxon>
        <taxon>Spirochaetia</taxon>
        <taxon>Leptospirales</taxon>
        <taxon>Leptospiraceae</taxon>
        <taxon>Leptospira</taxon>
    </lineage>
</organism>
<feature type="transmembrane region" description="Helical" evidence="1">
    <location>
        <begin position="124"/>
        <end position="144"/>
    </location>
</feature>
<dbReference type="RefSeq" id="WP_135602094.1">
    <property type="nucleotide sequence ID" value="NZ_RQFK01000026.1"/>
</dbReference>
<feature type="transmembrane region" description="Helical" evidence="1">
    <location>
        <begin position="51"/>
        <end position="70"/>
    </location>
</feature>
<name>A0A4R9I7W9_9LEPT</name>
<keyword evidence="1" id="KW-0472">Membrane</keyword>
<evidence type="ECO:0000313" key="3">
    <source>
        <dbReference type="Proteomes" id="UP000298009"/>
    </source>
</evidence>
<keyword evidence="3" id="KW-1185">Reference proteome</keyword>
<feature type="transmembrane region" description="Helical" evidence="1">
    <location>
        <begin position="82"/>
        <end position="103"/>
    </location>
</feature>